<dbReference type="CDD" id="cd22009">
    <property type="entry name" value="HMG-box_AtHMGB9-like"/>
    <property type="match status" value="1"/>
</dbReference>
<dbReference type="PANTHER" id="PTHR46691">
    <property type="entry name" value="HIGH MOBILITY GROUP B PROTEIN 9"/>
    <property type="match status" value="1"/>
</dbReference>
<name>A0ABP0WDD7_9BRYO</name>
<dbReference type="InterPro" id="IPR009071">
    <property type="entry name" value="HMG_box_dom"/>
</dbReference>
<organism evidence="5 6">
    <name type="scientific">Sphagnum jensenii</name>
    <dbReference type="NCBI Taxonomy" id="128206"/>
    <lineage>
        <taxon>Eukaryota</taxon>
        <taxon>Viridiplantae</taxon>
        <taxon>Streptophyta</taxon>
        <taxon>Embryophyta</taxon>
        <taxon>Bryophyta</taxon>
        <taxon>Sphagnophytina</taxon>
        <taxon>Sphagnopsida</taxon>
        <taxon>Sphagnales</taxon>
        <taxon>Sphagnaceae</taxon>
        <taxon>Sphagnum</taxon>
    </lineage>
</organism>
<dbReference type="Pfam" id="PF01388">
    <property type="entry name" value="ARID"/>
    <property type="match status" value="1"/>
</dbReference>
<dbReference type="CDD" id="cd16872">
    <property type="entry name" value="ARID_HMGB9-like"/>
    <property type="match status" value="1"/>
</dbReference>
<keyword evidence="6" id="KW-1185">Reference proteome</keyword>
<feature type="domain" description="ARID" evidence="4">
    <location>
        <begin position="77"/>
        <end position="168"/>
    </location>
</feature>
<dbReference type="PROSITE" id="PS51011">
    <property type="entry name" value="ARID"/>
    <property type="match status" value="1"/>
</dbReference>
<feature type="DNA-binding region" description="HMG box" evidence="1">
    <location>
        <begin position="315"/>
        <end position="382"/>
    </location>
</feature>
<evidence type="ECO:0000313" key="5">
    <source>
        <dbReference type="EMBL" id="CAK9263385.1"/>
    </source>
</evidence>
<evidence type="ECO:0000256" key="1">
    <source>
        <dbReference type="PROSITE-ProRule" id="PRU00267"/>
    </source>
</evidence>
<dbReference type="InterPro" id="IPR001606">
    <property type="entry name" value="ARID_dom"/>
</dbReference>
<protein>
    <submittedName>
        <fullName evidence="5">Uncharacterized protein</fullName>
    </submittedName>
</protein>
<evidence type="ECO:0000256" key="2">
    <source>
        <dbReference type="SAM" id="MobiDB-lite"/>
    </source>
</evidence>
<dbReference type="SMART" id="SM00501">
    <property type="entry name" value="BRIGHT"/>
    <property type="match status" value="1"/>
</dbReference>
<dbReference type="SUPFAM" id="SSF46774">
    <property type="entry name" value="ARID-like"/>
    <property type="match status" value="1"/>
</dbReference>
<dbReference type="Proteomes" id="UP001497444">
    <property type="component" value="Chromosome 15"/>
</dbReference>
<evidence type="ECO:0000259" key="3">
    <source>
        <dbReference type="PROSITE" id="PS50118"/>
    </source>
</evidence>
<dbReference type="InterPro" id="IPR036910">
    <property type="entry name" value="HMG_box_dom_sf"/>
</dbReference>
<gene>
    <name evidence="5" type="ORF">CSSPJE1EN1_LOCUS8863</name>
</gene>
<dbReference type="SMART" id="SM00398">
    <property type="entry name" value="HMG"/>
    <property type="match status" value="1"/>
</dbReference>
<proteinExistence type="predicted"/>
<dbReference type="InterPro" id="IPR045303">
    <property type="entry name" value="ARID_HMGB9-like"/>
</dbReference>
<keyword evidence="1" id="KW-0238">DNA-binding</keyword>
<evidence type="ECO:0000259" key="4">
    <source>
        <dbReference type="PROSITE" id="PS51011"/>
    </source>
</evidence>
<dbReference type="InterPro" id="IPR036431">
    <property type="entry name" value="ARID_dom_sf"/>
</dbReference>
<dbReference type="SMART" id="SM01014">
    <property type="entry name" value="ARID"/>
    <property type="match status" value="1"/>
</dbReference>
<feature type="domain" description="HMG box" evidence="3">
    <location>
        <begin position="315"/>
        <end position="382"/>
    </location>
</feature>
<sequence>MSVVAMQATVAPVAAVLGEGLVQETSQQADQNGMTTFAAIANAEPHATVIGDLTPGVVATVTRSVYPLALAKHEEVVASKELFLDTLNKFHTALGTRLAIPKIAGKDLDLHLLYIEVTSRGGLQQVIKDRKWKELTFAFNFPNTATSAAYILRKYYIGLLHHYEQVYYFRAEGPLVPPPISLPGPRPMSIERGPTGYSVSEAVPDRRSIKKRKILPIQVLPVVDPALSIGNVVPGAIEGKFELGYLVSITMGTEKLRGVLYHVAPVHRGLQHASVLNYSGTLGAEPQNPNGEEASDRVSIRKRKRKRKGKDPNAPRANRSGYNFFFGEQRMRLKTLYPDKDKELSCMIGDAWNKLTEEEKMPYQEQGVKDKERYLKEIREYKELLKLHDGVIPAEIPMLQKKKTKKNIKEENP</sequence>
<dbReference type="Gene3D" id="1.10.30.10">
    <property type="entry name" value="High mobility group box domain"/>
    <property type="match status" value="1"/>
</dbReference>
<dbReference type="PANTHER" id="PTHR46691:SF1">
    <property type="entry name" value="AT-RICH INTERACTIVE DOMAIN-CONTAINING PROTEIN 2"/>
    <property type="match status" value="1"/>
</dbReference>
<accession>A0ABP0WDD7</accession>
<reference evidence="5" key="1">
    <citation type="submission" date="2024-02" db="EMBL/GenBank/DDBJ databases">
        <authorList>
            <consortium name="ELIXIR-Norway"/>
            <consortium name="Elixir Norway"/>
        </authorList>
    </citation>
    <scope>NUCLEOTIDE SEQUENCE</scope>
</reference>
<dbReference type="Pfam" id="PF00505">
    <property type="entry name" value="HMG_box"/>
    <property type="match status" value="1"/>
</dbReference>
<dbReference type="SUPFAM" id="SSF47095">
    <property type="entry name" value="HMG-box"/>
    <property type="match status" value="1"/>
</dbReference>
<keyword evidence="1" id="KW-0539">Nucleus</keyword>
<dbReference type="PROSITE" id="PS50118">
    <property type="entry name" value="HMG_BOX_2"/>
    <property type="match status" value="1"/>
</dbReference>
<dbReference type="Gene3D" id="1.10.150.60">
    <property type="entry name" value="ARID DNA-binding domain"/>
    <property type="match status" value="1"/>
</dbReference>
<evidence type="ECO:0000313" key="6">
    <source>
        <dbReference type="Proteomes" id="UP001497444"/>
    </source>
</evidence>
<feature type="compositionally biased region" description="Basic residues" evidence="2">
    <location>
        <begin position="300"/>
        <end position="309"/>
    </location>
</feature>
<dbReference type="EMBL" id="OZ020110">
    <property type="protein sequence ID" value="CAK9263385.1"/>
    <property type="molecule type" value="Genomic_DNA"/>
</dbReference>
<feature type="region of interest" description="Disordered" evidence="2">
    <location>
        <begin position="281"/>
        <end position="321"/>
    </location>
</feature>